<dbReference type="Proteomes" id="UP000008798">
    <property type="component" value="Chromosome"/>
</dbReference>
<evidence type="ECO:0000313" key="6">
    <source>
        <dbReference type="EMBL" id="CBK79342.1"/>
    </source>
</evidence>
<dbReference type="Pfam" id="PF00535">
    <property type="entry name" value="Glycos_transf_2"/>
    <property type="match status" value="1"/>
</dbReference>
<dbReference type="KEGG" id="cct:CC1_04090"/>
<reference evidence="6 7" key="1">
    <citation type="submission" date="2010-03" db="EMBL/GenBank/DDBJ databases">
        <title>The genome sequence of Coprococcus catus GD/7.</title>
        <authorList>
            <consortium name="metaHIT consortium -- http://www.metahit.eu/"/>
            <person name="Pajon A."/>
            <person name="Turner K."/>
            <person name="Parkhill J."/>
            <person name="Duncan S."/>
            <person name="Flint H."/>
        </authorList>
    </citation>
    <scope>NUCLEOTIDE SEQUENCE [LARGE SCALE GENOMIC DNA]</scope>
    <source>
        <strain evidence="6 7">GD/7</strain>
    </source>
</reference>
<gene>
    <name evidence="6" type="ORF">CC1_04090</name>
</gene>
<dbReference type="Gene3D" id="3.90.550.10">
    <property type="entry name" value="Spore Coat Polysaccharide Biosynthesis Protein SpsA, Chain A"/>
    <property type="match status" value="1"/>
</dbReference>
<comment type="similarity">
    <text evidence="2">Belongs to the glycosyltransferase 2 family.</text>
</comment>
<dbReference type="PANTHER" id="PTHR43179:SF12">
    <property type="entry name" value="GALACTOFURANOSYLTRANSFERASE GLFT2"/>
    <property type="match status" value="1"/>
</dbReference>
<organism evidence="6 7">
    <name type="scientific">Coprococcus catus GD/7</name>
    <dbReference type="NCBI Taxonomy" id="717962"/>
    <lineage>
        <taxon>Bacteria</taxon>
        <taxon>Bacillati</taxon>
        <taxon>Bacillota</taxon>
        <taxon>Clostridia</taxon>
        <taxon>Lachnospirales</taxon>
        <taxon>Lachnospiraceae</taxon>
        <taxon>Coprococcus</taxon>
    </lineage>
</organism>
<dbReference type="RefSeq" id="WP_015512938.1">
    <property type="nucleotide sequence ID" value="NC_021009.1"/>
</dbReference>
<dbReference type="EMBL" id="FP929038">
    <property type="protein sequence ID" value="CBK79342.1"/>
    <property type="molecule type" value="Genomic_DNA"/>
</dbReference>
<name>D4J4S1_9FIRM</name>
<keyword evidence="3" id="KW-0328">Glycosyltransferase</keyword>
<dbReference type="GO" id="GO:0016757">
    <property type="term" value="F:glycosyltransferase activity"/>
    <property type="evidence" value="ECO:0007669"/>
    <property type="project" value="UniProtKB-KW"/>
</dbReference>
<dbReference type="PATRIC" id="fig|717962.3.peg.221"/>
<dbReference type="InterPro" id="IPR001173">
    <property type="entry name" value="Glyco_trans_2-like"/>
</dbReference>
<comment type="pathway">
    <text evidence="1">Cell wall biogenesis; cell wall polysaccharide biosynthesis.</text>
</comment>
<evidence type="ECO:0000256" key="1">
    <source>
        <dbReference type="ARBA" id="ARBA00004776"/>
    </source>
</evidence>
<sequence>MNITVVVLHYENIKDTKECLDSLKKYLNDTKNNINVVVVDNGSIKEKTAAIEEDYVNDKIYFIESCRNLGFAKGNNIGFHYAKYELHSDIIILANNDLIFKQVDFMNQIAKEMIENHIDVAGPRIISLVDHKNQNPVPYAHPDLVSVNKRIFKLHVLKIMCYFGVDKFFQTIFSRKYSADVKSDNYQLHGACLIMANNYVKNYDGLYPKTFMYMEEDILKYITKRDNLIMKYFDGAEVFHKEGSSTEKIYGEGRKKRLFYYKWNIDGCKKLRQLMKSGRDK</sequence>
<reference evidence="6 7" key="2">
    <citation type="submission" date="2010-03" db="EMBL/GenBank/DDBJ databases">
        <authorList>
            <person name="Pajon A."/>
        </authorList>
    </citation>
    <scope>NUCLEOTIDE SEQUENCE [LARGE SCALE GENOMIC DNA]</scope>
    <source>
        <strain evidence="6 7">GD/7</strain>
    </source>
</reference>
<proteinExistence type="inferred from homology"/>
<feature type="domain" description="Glycosyltransferase 2-like" evidence="5">
    <location>
        <begin position="4"/>
        <end position="146"/>
    </location>
</feature>
<evidence type="ECO:0000256" key="4">
    <source>
        <dbReference type="ARBA" id="ARBA00022679"/>
    </source>
</evidence>
<evidence type="ECO:0000256" key="3">
    <source>
        <dbReference type="ARBA" id="ARBA00022676"/>
    </source>
</evidence>
<dbReference type="AlphaFoldDB" id="D4J4S1"/>
<evidence type="ECO:0000313" key="7">
    <source>
        <dbReference type="Proteomes" id="UP000008798"/>
    </source>
</evidence>
<dbReference type="InterPro" id="IPR029044">
    <property type="entry name" value="Nucleotide-diphossugar_trans"/>
</dbReference>
<dbReference type="HOGENOM" id="CLU_023845_6_0_9"/>
<evidence type="ECO:0000256" key="2">
    <source>
        <dbReference type="ARBA" id="ARBA00006739"/>
    </source>
</evidence>
<dbReference type="PANTHER" id="PTHR43179">
    <property type="entry name" value="RHAMNOSYLTRANSFERASE WBBL"/>
    <property type="match status" value="1"/>
</dbReference>
<protein>
    <submittedName>
        <fullName evidence="6">Predicted glycosyltransferases</fullName>
    </submittedName>
</protein>
<keyword evidence="4 6" id="KW-0808">Transferase</keyword>
<evidence type="ECO:0000259" key="5">
    <source>
        <dbReference type="Pfam" id="PF00535"/>
    </source>
</evidence>
<dbReference type="SUPFAM" id="SSF53448">
    <property type="entry name" value="Nucleotide-diphospho-sugar transferases"/>
    <property type="match status" value="1"/>
</dbReference>
<dbReference type="STRING" id="717962.CC1_04090"/>
<accession>D4J4S1</accession>
<dbReference type="CAZy" id="GT2">
    <property type="family name" value="Glycosyltransferase Family 2"/>
</dbReference>